<evidence type="ECO:0000313" key="2">
    <source>
        <dbReference type="EMBL" id="OMO95191.1"/>
    </source>
</evidence>
<protein>
    <recommendedName>
        <fullName evidence="1">F-box domain-containing protein</fullName>
    </recommendedName>
</protein>
<dbReference type="InterPro" id="IPR001810">
    <property type="entry name" value="F-box_dom"/>
</dbReference>
<dbReference type="InterPro" id="IPR036047">
    <property type="entry name" value="F-box-like_dom_sf"/>
</dbReference>
<dbReference type="Proteomes" id="UP000188268">
    <property type="component" value="Unassembled WGS sequence"/>
</dbReference>
<dbReference type="PROSITE" id="PS50181">
    <property type="entry name" value="FBOX"/>
    <property type="match status" value="1"/>
</dbReference>
<organism evidence="2 3">
    <name type="scientific">Corchorus capsularis</name>
    <name type="common">Jute</name>
    <dbReference type="NCBI Taxonomy" id="210143"/>
    <lineage>
        <taxon>Eukaryota</taxon>
        <taxon>Viridiplantae</taxon>
        <taxon>Streptophyta</taxon>
        <taxon>Embryophyta</taxon>
        <taxon>Tracheophyta</taxon>
        <taxon>Spermatophyta</taxon>
        <taxon>Magnoliopsida</taxon>
        <taxon>eudicotyledons</taxon>
        <taxon>Gunneridae</taxon>
        <taxon>Pentapetalae</taxon>
        <taxon>rosids</taxon>
        <taxon>malvids</taxon>
        <taxon>Malvales</taxon>
        <taxon>Malvaceae</taxon>
        <taxon>Grewioideae</taxon>
        <taxon>Apeibeae</taxon>
        <taxon>Corchorus</taxon>
    </lineage>
</organism>
<reference evidence="2 3" key="1">
    <citation type="submission" date="2013-09" db="EMBL/GenBank/DDBJ databases">
        <title>Corchorus capsularis genome sequencing.</title>
        <authorList>
            <person name="Alam M."/>
            <person name="Haque M.S."/>
            <person name="Islam M.S."/>
            <person name="Emdad E.M."/>
            <person name="Islam M.M."/>
            <person name="Ahmed B."/>
            <person name="Halim A."/>
            <person name="Hossen Q.M.M."/>
            <person name="Hossain M.Z."/>
            <person name="Ahmed R."/>
            <person name="Khan M.M."/>
            <person name="Islam R."/>
            <person name="Rashid M.M."/>
            <person name="Khan S.A."/>
            <person name="Rahman M.S."/>
            <person name="Alam M."/>
        </authorList>
    </citation>
    <scope>NUCLEOTIDE SEQUENCE [LARGE SCALE GENOMIC DNA]</scope>
    <source>
        <strain evidence="3">cv. CVL-1</strain>
        <tissue evidence="2">Whole seedling</tissue>
    </source>
</reference>
<dbReference type="CDD" id="cd22157">
    <property type="entry name" value="F-box_AtFBW1-like"/>
    <property type="match status" value="1"/>
</dbReference>
<proteinExistence type="predicted"/>
<keyword evidence="3" id="KW-1185">Reference proteome</keyword>
<evidence type="ECO:0000313" key="3">
    <source>
        <dbReference type="Proteomes" id="UP000188268"/>
    </source>
</evidence>
<dbReference type="InterPro" id="IPR017451">
    <property type="entry name" value="F-box-assoc_interact_dom"/>
</dbReference>
<dbReference type="InterPro" id="IPR013187">
    <property type="entry name" value="F-box-assoc_dom_typ3"/>
</dbReference>
<gene>
    <name evidence="2" type="ORF">CCACVL1_05506</name>
</gene>
<feature type="domain" description="F-box" evidence="1">
    <location>
        <begin position="1"/>
        <end position="47"/>
    </location>
</feature>
<accession>A0A1R3JK09</accession>
<dbReference type="Pfam" id="PF08268">
    <property type="entry name" value="FBA_3"/>
    <property type="match status" value="1"/>
</dbReference>
<dbReference type="SMART" id="SM00256">
    <property type="entry name" value="FBOX"/>
    <property type="match status" value="1"/>
</dbReference>
<dbReference type="EMBL" id="AWWV01007700">
    <property type="protein sequence ID" value="OMO95191.1"/>
    <property type="molecule type" value="Genomic_DNA"/>
</dbReference>
<dbReference type="Pfam" id="PF07734">
    <property type="entry name" value="FBA_1"/>
    <property type="match status" value="1"/>
</dbReference>
<dbReference type="NCBIfam" id="TIGR01640">
    <property type="entry name" value="F_box_assoc_1"/>
    <property type="match status" value="2"/>
</dbReference>
<dbReference type="Pfam" id="PF00646">
    <property type="entry name" value="F-box"/>
    <property type="match status" value="1"/>
</dbReference>
<name>A0A1R3JK09_COCAP</name>
<dbReference type="PANTHER" id="PTHR31672:SF13">
    <property type="entry name" value="F-BOX PROTEIN CPR30-LIKE"/>
    <property type="match status" value="1"/>
</dbReference>
<dbReference type="SUPFAM" id="SSF81383">
    <property type="entry name" value="F-box domain"/>
    <property type="match status" value="1"/>
</dbReference>
<dbReference type="InterPro" id="IPR050796">
    <property type="entry name" value="SCF_F-box_component"/>
</dbReference>
<dbReference type="PANTHER" id="PTHR31672">
    <property type="entry name" value="BNACNNG10540D PROTEIN"/>
    <property type="match status" value="1"/>
</dbReference>
<dbReference type="AlphaFoldDB" id="A0A1R3JK09"/>
<comment type="caution">
    <text evidence="2">The sequence shown here is derived from an EMBL/GenBank/DDBJ whole genome shotgun (WGS) entry which is preliminary data.</text>
</comment>
<sequence length="698" mass="79992">MATVVVLPQDIIEDILSRLPVKSLLRLRCMSKSCNFSISKDQSFARMQLKRALRSPKSSSQKILLSSFFSPYLRSLDYEKENCFGEERAISKRVFPADKTTPKVVGSCHGLLCLAFRGCEDIYLWNPTTRDYNKLPDHPHLLPNKYPTADHRSYTYSFVYGFGYDSFSDDYKVLLGCNTSTTKQRLLEVKFAIFSMREKCWRIIQQLPPIELFHRACPSGSKFVNGTLNWLVMELEKRKFGGIVAFGLKTERFLELPLPDIDTDTLYFLSGLAVLKGRLCLSIATSQSSSYLVELWVMNEYGVRQSWTRLLDSPFETDFPYHLPLCISMDNQIILFNREENRLTMLDAAGGKIPESTCQLRNCRIHSYPLSHSPYARFIYTNYKCGAHIYLESLVSPNFTNKQKLDEYIMYLLVLISPMPDIDHHITHAGLGLLEGRLCLSVATQGSSSNFMIELWDQSFARMHLSRALRSPKSSSQKILLSSTSLLPSPSPSPPYMRSLDYENNKCFGDEGAISKLVFPADVQTPLRVVGSCHGLLCLAFNKGKDIYLWNPSTRDYNKLPDHPCLLPDHDIPPKDHGKTSYSFIFGFGYDSFSDDYKVLLGDQDEHFFEIDQDEHFESAKEVKFAMFSMRENCWRIIQQLPPSKFLKQYYIQFESKFVNGTLNWLVNEFGKGALVAFDLWTERFLELPCSLCWIGGS</sequence>
<dbReference type="OrthoDB" id="994427at2759"/>
<evidence type="ECO:0000259" key="1">
    <source>
        <dbReference type="PROSITE" id="PS50181"/>
    </source>
</evidence>
<dbReference type="InterPro" id="IPR006527">
    <property type="entry name" value="F-box-assoc_dom_typ1"/>
</dbReference>
<dbReference type="Gramene" id="OMO95191">
    <property type="protein sequence ID" value="OMO95191"/>
    <property type="gene ID" value="CCACVL1_05506"/>
</dbReference>
<dbReference type="OMA" id="HHITHAG"/>